<dbReference type="EMBL" id="PJEX01000473">
    <property type="protein sequence ID" value="TKW49837.1"/>
    <property type="molecule type" value="Genomic_DNA"/>
</dbReference>
<dbReference type="PANTHER" id="PTHR10963">
    <property type="entry name" value="GLYCOSYL HYDROLASE-RELATED"/>
    <property type="match status" value="1"/>
</dbReference>
<protein>
    <submittedName>
        <fullName evidence="3">Glucan endo-1,3-beta-glucosidase A1</fullName>
    </submittedName>
</protein>
<dbReference type="Proteomes" id="UP000310108">
    <property type="component" value="Unassembled WGS sequence"/>
</dbReference>
<evidence type="ECO:0000313" key="4">
    <source>
        <dbReference type="Proteomes" id="UP000310108"/>
    </source>
</evidence>
<accession>A0A4U6X8H3</accession>
<dbReference type="InterPro" id="IPR050546">
    <property type="entry name" value="Glycosyl_Hydrlase_16"/>
</dbReference>
<evidence type="ECO:0000313" key="3">
    <source>
        <dbReference type="EMBL" id="TKW49837.1"/>
    </source>
</evidence>
<sequence>MGQLASAVLLMLSLPAVQAQIPTLKGFGFLFYDDFTGQSNTSPDPSKWIIDTGTSYPGGPPNWGTWEVQTYTNSSNNVRVNGAGNLQITAHKDSATGSWTSGRIESRKASFMARRGGILRIQASLRIPSLGGKAGIGYWPAFWTLGSAFRDNYWNWPAVGEIDIMENVNNLDRTWAVLHCGTQPGGVCNEPSGIGANRPCPGKPCVGNFHTYTVEIDRTKDVEAIRWYVDNIQYHQVLQSELPAATWTETVQKPHFVLLNMAIGGAFPDAVYGQKTPLDTTRSGGTFEAQYVAVYHTR</sequence>
<dbReference type="AlphaFoldDB" id="A0A4U6X8H3"/>
<dbReference type="InterPro" id="IPR013320">
    <property type="entry name" value="ConA-like_dom_sf"/>
</dbReference>
<dbReference type="GO" id="GO:0005975">
    <property type="term" value="P:carbohydrate metabolic process"/>
    <property type="evidence" value="ECO:0007669"/>
    <property type="project" value="InterPro"/>
</dbReference>
<gene>
    <name evidence="3" type="primary">glcA</name>
    <name evidence="3" type="ORF">CTA1_6577</name>
</gene>
<reference evidence="3 4" key="1">
    <citation type="journal article" date="2019" name="PLoS ONE">
        <title>Comparative genome analysis indicates high evolutionary potential of pathogenicity genes in Colletotrichum tanaceti.</title>
        <authorList>
            <person name="Lelwala R.V."/>
            <person name="Korhonen P.K."/>
            <person name="Young N.D."/>
            <person name="Scott J.B."/>
            <person name="Ades P.A."/>
            <person name="Gasser R.B."/>
            <person name="Taylor P.W.J."/>
        </authorList>
    </citation>
    <scope>NUCLEOTIDE SEQUENCE [LARGE SCALE GENOMIC DNA]</scope>
    <source>
        <strain evidence="3">BRIP57314</strain>
    </source>
</reference>
<proteinExistence type="predicted"/>
<evidence type="ECO:0000256" key="1">
    <source>
        <dbReference type="SAM" id="SignalP"/>
    </source>
</evidence>
<keyword evidence="1" id="KW-0732">Signal</keyword>
<dbReference type="Pfam" id="PF26113">
    <property type="entry name" value="GH16_XgeA"/>
    <property type="match status" value="1"/>
</dbReference>
<evidence type="ECO:0000259" key="2">
    <source>
        <dbReference type="PROSITE" id="PS51762"/>
    </source>
</evidence>
<dbReference type="InterPro" id="IPR000757">
    <property type="entry name" value="Beta-glucanase-like"/>
</dbReference>
<dbReference type="SUPFAM" id="SSF49899">
    <property type="entry name" value="Concanavalin A-like lectins/glucanases"/>
    <property type="match status" value="1"/>
</dbReference>
<dbReference type="CDD" id="cd02182">
    <property type="entry name" value="GH16_Strep_laminarinase_like"/>
    <property type="match status" value="1"/>
</dbReference>
<feature type="signal peptide" evidence="1">
    <location>
        <begin position="1"/>
        <end position="19"/>
    </location>
</feature>
<keyword evidence="4" id="KW-1185">Reference proteome</keyword>
<dbReference type="GO" id="GO:0004553">
    <property type="term" value="F:hydrolase activity, hydrolyzing O-glycosyl compounds"/>
    <property type="evidence" value="ECO:0007669"/>
    <property type="project" value="InterPro"/>
</dbReference>
<dbReference type="Gene3D" id="2.60.120.200">
    <property type="match status" value="1"/>
</dbReference>
<dbReference type="PROSITE" id="PS51762">
    <property type="entry name" value="GH16_2"/>
    <property type="match status" value="1"/>
</dbReference>
<feature type="chain" id="PRO_5020349954" evidence="1">
    <location>
        <begin position="20"/>
        <end position="298"/>
    </location>
</feature>
<dbReference type="PANTHER" id="PTHR10963:SF60">
    <property type="entry name" value="GRAM-NEGATIVE BACTERIA-BINDING PROTEIN 1-RELATED"/>
    <property type="match status" value="1"/>
</dbReference>
<feature type="domain" description="GH16" evidence="2">
    <location>
        <begin position="33"/>
        <end position="298"/>
    </location>
</feature>
<dbReference type="OrthoDB" id="192832at2759"/>
<dbReference type="STRING" id="1306861.A0A4U6X8H3"/>
<name>A0A4U6X8H3_9PEZI</name>
<organism evidence="3 4">
    <name type="scientific">Colletotrichum tanaceti</name>
    <dbReference type="NCBI Taxonomy" id="1306861"/>
    <lineage>
        <taxon>Eukaryota</taxon>
        <taxon>Fungi</taxon>
        <taxon>Dikarya</taxon>
        <taxon>Ascomycota</taxon>
        <taxon>Pezizomycotina</taxon>
        <taxon>Sordariomycetes</taxon>
        <taxon>Hypocreomycetidae</taxon>
        <taxon>Glomerellales</taxon>
        <taxon>Glomerellaceae</taxon>
        <taxon>Colletotrichum</taxon>
        <taxon>Colletotrichum destructivum species complex</taxon>
    </lineage>
</organism>
<comment type="caution">
    <text evidence="3">The sequence shown here is derived from an EMBL/GenBank/DDBJ whole genome shotgun (WGS) entry which is preliminary data.</text>
</comment>